<reference evidence="1 2" key="1">
    <citation type="submission" date="2019-04" db="EMBL/GenBank/DDBJ databases">
        <title>Phreatobacter aquaticus sp. nov.</title>
        <authorList>
            <person name="Choi A."/>
        </authorList>
    </citation>
    <scope>NUCLEOTIDE SEQUENCE [LARGE SCALE GENOMIC DNA]</scope>
    <source>
        <strain evidence="1 2">KCTC 52518</strain>
    </source>
</reference>
<gene>
    <name evidence="1" type="ORF">E8M01_29030</name>
</gene>
<evidence type="ECO:0000313" key="2">
    <source>
        <dbReference type="Proteomes" id="UP000298781"/>
    </source>
</evidence>
<accession>A0A4D7B4Q0</accession>
<name>A0A4D7B4Q0_9HYPH</name>
<proteinExistence type="predicted"/>
<sequence length="155" mass="16421">MTVVPRFLTHATLIAGPTAMFLAACTLLLMMTSPGRAEPSEPRRIEIRGGESIEVPGADGRVITLRFTRVINDGRCAAATCARTGSPVVEIQALGTSARTPTFRLSPAAHLAAPFVPVQGRFVAFGELVSPPRELTTAGRPTPLGDYVLRLTVTP</sequence>
<dbReference type="PROSITE" id="PS51257">
    <property type="entry name" value="PROKAR_LIPOPROTEIN"/>
    <property type="match status" value="1"/>
</dbReference>
<evidence type="ECO:0008006" key="3">
    <source>
        <dbReference type="Google" id="ProtNLM"/>
    </source>
</evidence>
<protein>
    <recommendedName>
        <fullName evidence="3">Lipoprotein</fullName>
    </recommendedName>
</protein>
<dbReference type="KEGG" id="pstg:E8M01_29030"/>
<keyword evidence="2" id="KW-1185">Reference proteome</keyword>
<evidence type="ECO:0000313" key="1">
    <source>
        <dbReference type="EMBL" id="QCI67921.1"/>
    </source>
</evidence>
<dbReference type="AlphaFoldDB" id="A0A4D7B4Q0"/>
<dbReference type="EMBL" id="CP039690">
    <property type="protein sequence ID" value="QCI67921.1"/>
    <property type="molecule type" value="Genomic_DNA"/>
</dbReference>
<dbReference type="OrthoDB" id="8479683at2"/>
<dbReference type="Proteomes" id="UP000298781">
    <property type="component" value="Chromosome"/>
</dbReference>
<dbReference type="RefSeq" id="WP_136963344.1">
    <property type="nucleotide sequence ID" value="NZ_CP039690.1"/>
</dbReference>
<organism evidence="1 2">
    <name type="scientific">Phreatobacter stygius</name>
    <dbReference type="NCBI Taxonomy" id="1940610"/>
    <lineage>
        <taxon>Bacteria</taxon>
        <taxon>Pseudomonadati</taxon>
        <taxon>Pseudomonadota</taxon>
        <taxon>Alphaproteobacteria</taxon>
        <taxon>Hyphomicrobiales</taxon>
        <taxon>Phreatobacteraceae</taxon>
        <taxon>Phreatobacter</taxon>
    </lineage>
</organism>